<dbReference type="EMBL" id="BGPR01001305">
    <property type="protein sequence ID" value="GBM50636.1"/>
    <property type="molecule type" value="Genomic_DNA"/>
</dbReference>
<evidence type="ECO:0000313" key="3">
    <source>
        <dbReference type="Proteomes" id="UP000499080"/>
    </source>
</evidence>
<proteinExistence type="predicted"/>
<dbReference type="Proteomes" id="UP000499080">
    <property type="component" value="Unassembled WGS sequence"/>
</dbReference>
<evidence type="ECO:0000256" key="1">
    <source>
        <dbReference type="SAM" id="Phobius"/>
    </source>
</evidence>
<keyword evidence="1" id="KW-0472">Membrane</keyword>
<evidence type="ECO:0000313" key="2">
    <source>
        <dbReference type="EMBL" id="GBM50636.1"/>
    </source>
</evidence>
<feature type="transmembrane region" description="Helical" evidence="1">
    <location>
        <begin position="128"/>
        <end position="148"/>
    </location>
</feature>
<protein>
    <submittedName>
        <fullName evidence="2">Uncharacterized protein</fullName>
    </submittedName>
</protein>
<comment type="caution">
    <text evidence="2">The sequence shown here is derived from an EMBL/GenBank/DDBJ whole genome shotgun (WGS) entry which is preliminary data.</text>
</comment>
<keyword evidence="1" id="KW-1133">Transmembrane helix</keyword>
<reference evidence="2 3" key="1">
    <citation type="journal article" date="2019" name="Sci. Rep.">
        <title>Orb-weaving spider Araneus ventricosus genome elucidates the spidroin gene catalogue.</title>
        <authorList>
            <person name="Kono N."/>
            <person name="Nakamura H."/>
            <person name="Ohtoshi R."/>
            <person name="Moran D.A.P."/>
            <person name="Shinohara A."/>
            <person name="Yoshida Y."/>
            <person name="Fujiwara M."/>
            <person name="Mori M."/>
            <person name="Tomita M."/>
            <person name="Arakawa K."/>
        </authorList>
    </citation>
    <scope>NUCLEOTIDE SEQUENCE [LARGE SCALE GENOMIC DNA]</scope>
</reference>
<dbReference type="AlphaFoldDB" id="A0A4Y2GCY4"/>
<accession>A0A4Y2GCY4</accession>
<keyword evidence="3" id="KW-1185">Reference proteome</keyword>
<keyword evidence="1" id="KW-0812">Transmembrane</keyword>
<feature type="transmembrane region" description="Helical" evidence="1">
    <location>
        <begin position="105"/>
        <end position="122"/>
    </location>
</feature>
<name>A0A4Y2GCY4_ARAVE</name>
<organism evidence="2 3">
    <name type="scientific">Araneus ventricosus</name>
    <name type="common">Orbweaver spider</name>
    <name type="synonym">Epeira ventricosa</name>
    <dbReference type="NCBI Taxonomy" id="182803"/>
    <lineage>
        <taxon>Eukaryota</taxon>
        <taxon>Metazoa</taxon>
        <taxon>Ecdysozoa</taxon>
        <taxon>Arthropoda</taxon>
        <taxon>Chelicerata</taxon>
        <taxon>Arachnida</taxon>
        <taxon>Araneae</taxon>
        <taxon>Araneomorphae</taxon>
        <taxon>Entelegynae</taxon>
        <taxon>Araneoidea</taxon>
        <taxon>Araneidae</taxon>
        <taxon>Araneus</taxon>
    </lineage>
</organism>
<gene>
    <name evidence="2" type="ORF">AVEN_70265_1</name>
</gene>
<sequence length="165" mass="19360">MDSKLSHCLKYRVTQLAPAIFADNLMMLIMDNYDIPWNPTFTTEDCYDEFFHNYGIDTLLDVEDIVRPWYETDGACLALWHVNEETLSKLLYLCKTFFCKKSDEDAKSCFLVYCTTMIYIALDYYKQGVTSALTIVFLEVYFLACYYLERTNFKCDLISTLGEFL</sequence>